<feature type="domain" description="Opioid growth factor receptor (OGFr) conserved" evidence="3">
    <location>
        <begin position="45"/>
        <end position="226"/>
    </location>
</feature>
<dbReference type="GO" id="GO:0016020">
    <property type="term" value="C:membrane"/>
    <property type="evidence" value="ECO:0007669"/>
    <property type="project" value="InterPro"/>
</dbReference>
<dbReference type="InterPro" id="IPR039574">
    <property type="entry name" value="OGFr"/>
</dbReference>
<evidence type="ECO:0000313" key="4">
    <source>
        <dbReference type="EMBL" id="KZO97618.1"/>
    </source>
</evidence>
<accession>A0A167NE45</accession>
<dbReference type="AlphaFoldDB" id="A0A167NE45"/>
<comment type="similarity">
    <text evidence="1">Belongs to the opioid growth factor receptor family.</text>
</comment>
<proteinExistence type="inferred from homology"/>
<feature type="compositionally biased region" description="Basic and acidic residues" evidence="2">
    <location>
        <begin position="284"/>
        <end position="293"/>
    </location>
</feature>
<evidence type="ECO:0000313" key="5">
    <source>
        <dbReference type="Proteomes" id="UP000076738"/>
    </source>
</evidence>
<evidence type="ECO:0000256" key="2">
    <source>
        <dbReference type="SAM" id="MobiDB-lite"/>
    </source>
</evidence>
<dbReference type="Pfam" id="PF04664">
    <property type="entry name" value="OGFr_N"/>
    <property type="match status" value="1"/>
</dbReference>
<dbReference type="Proteomes" id="UP000076738">
    <property type="component" value="Unassembled WGS sequence"/>
</dbReference>
<feature type="region of interest" description="Disordered" evidence="2">
    <location>
        <begin position="259"/>
        <end position="299"/>
    </location>
</feature>
<dbReference type="PANTHER" id="PTHR14015">
    <property type="entry name" value="OPIOID GROWTH FACTOR RECEPTOR OGFR ZETA-TYPE OPIOID RECEPTOR"/>
    <property type="match status" value="1"/>
</dbReference>
<sequence length="299" mass="33855">MQPALLSPDAPLSRDMRDFLSSYPSQLRSPPSVAPNYAFYTRPPAASDGVIAMQKELRGDWDKLEWRHDFVQWLFPIREQGMNPRARPLQVHEIGRMKDDEEVMKRFRESYEIMLAFYGLRLVDPETGELDVTVAPEKSDGGWPARFYNLEHSMHNYLRITRILKSLHELAHAHYIPSFLLAILALQHPAPDDAHPAARLKTGGLVRSMDGYWRHCIRDAGTREWVRATLERVRREGAWGLGAYRAAVLGYKQTGIWGQPPGEEQAVEQAPDGEGQTANEVDAEAPKVAEEPPVHVTAS</sequence>
<gene>
    <name evidence="4" type="ORF">CALVIDRAFT_562958</name>
</gene>
<dbReference type="PANTHER" id="PTHR14015:SF2">
    <property type="entry name" value="OPIOID GROWTH FACTOR RECEPTOR (OGFR) CONSERVED DOMAIN-CONTAINING PROTEIN"/>
    <property type="match status" value="1"/>
</dbReference>
<organism evidence="4 5">
    <name type="scientific">Calocera viscosa (strain TUFC12733)</name>
    <dbReference type="NCBI Taxonomy" id="1330018"/>
    <lineage>
        <taxon>Eukaryota</taxon>
        <taxon>Fungi</taxon>
        <taxon>Dikarya</taxon>
        <taxon>Basidiomycota</taxon>
        <taxon>Agaricomycotina</taxon>
        <taxon>Dacrymycetes</taxon>
        <taxon>Dacrymycetales</taxon>
        <taxon>Dacrymycetaceae</taxon>
        <taxon>Calocera</taxon>
    </lineage>
</organism>
<dbReference type="OrthoDB" id="9030204at2759"/>
<dbReference type="InterPro" id="IPR006757">
    <property type="entry name" value="OGF_rcpt"/>
</dbReference>
<dbReference type="GO" id="GO:0140625">
    <property type="term" value="F:opioid growth factor receptor activity"/>
    <property type="evidence" value="ECO:0007669"/>
    <property type="project" value="InterPro"/>
</dbReference>
<name>A0A167NE45_CALVF</name>
<protein>
    <recommendedName>
        <fullName evidence="3">Opioid growth factor receptor (OGFr) conserved domain-containing protein</fullName>
    </recommendedName>
</protein>
<evidence type="ECO:0000256" key="1">
    <source>
        <dbReference type="ARBA" id="ARBA00010365"/>
    </source>
</evidence>
<reference evidence="4 5" key="1">
    <citation type="journal article" date="2016" name="Mol. Biol. Evol.">
        <title>Comparative Genomics of Early-Diverging Mushroom-Forming Fungi Provides Insights into the Origins of Lignocellulose Decay Capabilities.</title>
        <authorList>
            <person name="Nagy L.G."/>
            <person name="Riley R."/>
            <person name="Tritt A."/>
            <person name="Adam C."/>
            <person name="Daum C."/>
            <person name="Floudas D."/>
            <person name="Sun H."/>
            <person name="Yadav J.S."/>
            <person name="Pangilinan J."/>
            <person name="Larsson K.H."/>
            <person name="Matsuura K."/>
            <person name="Barry K."/>
            <person name="Labutti K."/>
            <person name="Kuo R."/>
            <person name="Ohm R.A."/>
            <person name="Bhattacharya S.S."/>
            <person name="Shirouzu T."/>
            <person name="Yoshinaga Y."/>
            <person name="Martin F.M."/>
            <person name="Grigoriev I.V."/>
            <person name="Hibbett D.S."/>
        </authorList>
    </citation>
    <scope>NUCLEOTIDE SEQUENCE [LARGE SCALE GENOMIC DNA]</scope>
    <source>
        <strain evidence="4 5">TUFC12733</strain>
    </source>
</reference>
<keyword evidence="5" id="KW-1185">Reference proteome</keyword>
<evidence type="ECO:0000259" key="3">
    <source>
        <dbReference type="Pfam" id="PF04664"/>
    </source>
</evidence>
<dbReference type="EMBL" id="KV417279">
    <property type="protein sequence ID" value="KZO97618.1"/>
    <property type="molecule type" value="Genomic_DNA"/>
</dbReference>